<proteinExistence type="predicted"/>
<feature type="region of interest" description="Disordered" evidence="1">
    <location>
        <begin position="1"/>
        <end position="20"/>
    </location>
</feature>
<dbReference type="InterPro" id="IPR045788">
    <property type="entry name" value="MobC_2"/>
</dbReference>
<dbReference type="Pfam" id="PF19514">
    <property type="entry name" value="MobC_2"/>
    <property type="match status" value="1"/>
</dbReference>
<gene>
    <name evidence="2" type="ORF">ERS852557_00851</name>
</gene>
<dbReference type="AlphaFoldDB" id="A0A174NS26"/>
<name>A0A174NS26_BACT4</name>
<evidence type="ECO:0000313" key="2">
    <source>
        <dbReference type="EMBL" id="CUP51572.1"/>
    </source>
</evidence>
<dbReference type="Proteomes" id="UP000095541">
    <property type="component" value="Unassembled WGS sequence"/>
</dbReference>
<organism evidence="2 3">
    <name type="scientific">Bacteroides thetaiotaomicron</name>
    <dbReference type="NCBI Taxonomy" id="818"/>
    <lineage>
        <taxon>Bacteria</taxon>
        <taxon>Pseudomonadati</taxon>
        <taxon>Bacteroidota</taxon>
        <taxon>Bacteroidia</taxon>
        <taxon>Bacteroidales</taxon>
        <taxon>Bacteroidaceae</taxon>
        <taxon>Bacteroides</taxon>
    </lineage>
</organism>
<reference evidence="2 3" key="1">
    <citation type="submission" date="2015-09" db="EMBL/GenBank/DDBJ databases">
        <authorList>
            <consortium name="Pathogen Informatics"/>
        </authorList>
    </citation>
    <scope>NUCLEOTIDE SEQUENCE [LARGE SCALE GENOMIC DNA]</scope>
    <source>
        <strain evidence="2 3">2789STDY5834945</strain>
    </source>
</reference>
<evidence type="ECO:0000256" key="1">
    <source>
        <dbReference type="SAM" id="MobiDB-lite"/>
    </source>
</evidence>
<sequence>MKQKNENAPRPGGAGRKPKADPAVFRYSISFNAIDHTRFLALFDQSGMRTKAHFITARIFGEPFKVIKIDKAAVEYYTRLTALYSQYRGIAVNYNQVVKALNTNFSEKKALAFLYKLEKATMELADLNRQIIELTREFETRWLQR</sequence>
<protein>
    <recommendedName>
        <fullName evidence="4">MobA protein</fullName>
    </recommendedName>
</protein>
<dbReference type="RefSeq" id="WP_055217225.1">
    <property type="nucleotide sequence ID" value="NZ_CZBI01000001.1"/>
</dbReference>
<dbReference type="EMBL" id="CZBI01000001">
    <property type="protein sequence ID" value="CUP51572.1"/>
    <property type="molecule type" value="Genomic_DNA"/>
</dbReference>
<accession>A0A174NS26</accession>
<dbReference type="NCBIfam" id="NF041324">
    <property type="entry name" value="Bacteroid_MobA"/>
    <property type="match status" value="1"/>
</dbReference>
<evidence type="ECO:0000313" key="3">
    <source>
        <dbReference type="Proteomes" id="UP000095541"/>
    </source>
</evidence>
<evidence type="ECO:0008006" key="4">
    <source>
        <dbReference type="Google" id="ProtNLM"/>
    </source>
</evidence>